<evidence type="ECO:0000313" key="1">
    <source>
        <dbReference type="EMBL" id="AHJ87036.1"/>
    </source>
</evidence>
<organism evidence="1 2">
    <name type="scientific">Salmonella phage STP4-a</name>
    <dbReference type="NCBI Taxonomy" id="1445860"/>
    <lineage>
        <taxon>Viruses</taxon>
        <taxon>Duplodnaviria</taxon>
        <taxon>Heunggongvirae</taxon>
        <taxon>Uroviricota</taxon>
        <taxon>Caudoviricetes</taxon>
        <taxon>Pantevenvirales</taxon>
        <taxon>Straboviridae</taxon>
        <taxon>Tevenvirinae</taxon>
        <taxon>Gelderlandvirus</taxon>
        <taxon>Gelderlandvirus stp4a</taxon>
    </lineage>
</organism>
<reference evidence="1" key="1">
    <citation type="submission" date="2015-06" db="EMBL/GenBank/DDBJ databases">
        <title>Genomic characterization of STP4-a, a novel T4 virulent phage infecting Salmonella.</title>
        <authorList>
            <person name="Li M."/>
            <person name="Wang J."/>
            <person name="Lin H."/>
            <person name="Han F."/>
        </authorList>
    </citation>
    <scope>NUCLEOTIDE SEQUENCE [LARGE SCALE GENOMIC DNA]</scope>
</reference>
<dbReference type="InterPro" id="IPR024364">
    <property type="entry name" value="Baseplate_phage_T4-like"/>
</dbReference>
<dbReference type="GeneID" id="23681199"/>
<keyword evidence="2" id="KW-1185">Reference proteome</keyword>
<protein>
    <submittedName>
        <fullName evidence="1">Baseplate hub subunit</fullName>
    </submittedName>
</protein>
<dbReference type="EMBL" id="KJ000058">
    <property type="protein sequence ID" value="AHJ87036.1"/>
    <property type="molecule type" value="Genomic_DNA"/>
</dbReference>
<evidence type="ECO:0000313" key="2">
    <source>
        <dbReference type="Proteomes" id="UP000032000"/>
    </source>
</evidence>
<dbReference type="Pfam" id="PF12322">
    <property type="entry name" value="T4_baseplate"/>
    <property type="match status" value="1"/>
</dbReference>
<sequence>MNYDYNFEVLIGEKTIECRAFTLEEYKNLIIAKQNGHVKQNVLDLIKNCTNAKNLNKQESELLLVNLWSHSLGEVNHQNTWVCSCGHETQVPINFTFACIDEPEELWYNLRHFKIKLRYPNLFEDENIASMISSCIQTIHVNGETIGIEDLNSREIEDLYSAITEDDIINIKNLLLKPTVQLAVPVKCSECGENHVHIIKGLKEFFKLI</sequence>
<name>A0A0B4L9J8_9CAUD</name>
<accession>A0A0B4L9J8</accession>
<gene>
    <name evidence="1" type="ORF">STP4a_182</name>
</gene>
<dbReference type="RefSeq" id="YP_009126389.1">
    <property type="nucleotide sequence ID" value="NC_026607.2"/>
</dbReference>
<dbReference type="KEGG" id="vg:23681199"/>
<proteinExistence type="predicted"/>
<dbReference type="Proteomes" id="UP000032000">
    <property type="component" value="Segment"/>
</dbReference>